<accession>A0A1I4YGM6</accession>
<protein>
    <submittedName>
        <fullName evidence="1">GLPGLI family protein</fullName>
    </submittedName>
</protein>
<dbReference type="AlphaFoldDB" id="A0A1I4YGM6"/>
<dbReference type="Proteomes" id="UP000199149">
    <property type="component" value="Unassembled WGS sequence"/>
</dbReference>
<organism evidence="1 2">
    <name type="scientific">Algoriella xinjiangensis</name>
    <dbReference type="NCBI Taxonomy" id="684065"/>
    <lineage>
        <taxon>Bacteria</taxon>
        <taxon>Pseudomonadati</taxon>
        <taxon>Bacteroidota</taxon>
        <taxon>Flavobacteriia</taxon>
        <taxon>Flavobacteriales</taxon>
        <taxon>Weeksellaceae</taxon>
        <taxon>Algoriella</taxon>
    </lineage>
</organism>
<dbReference type="OrthoDB" id="1068986at2"/>
<dbReference type="Pfam" id="PF09697">
    <property type="entry name" value="Porph_ging"/>
    <property type="match status" value="1"/>
</dbReference>
<keyword evidence="2" id="KW-1185">Reference proteome</keyword>
<dbReference type="InterPro" id="IPR005901">
    <property type="entry name" value="GLPGLI"/>
</dbReference>
<name>A0A1I4YGM6_9FLAO</name>
<gene>
    <name evidence="1" type="ORF">SAMN05421738_11145</name>
</gene>
<sequence>MDKIHKKTNSMKIKQLTIILTILIGPFLIAQEQLRIEYELTEPEENFKYSDLPNALDIKVPKRYYELILNKDESIWKSFEKVDNNQNDGTVGRVTFFSPYGDIYKNVKEKVKMFEANLNSKKYIVKDSLQEINWKIMQESKEILNIQVNKAIYINKEKGIELIAWYAPKLNFKNGPDEYWNLPGLILEIENLTYFDDNSKMYQTYTATKIETLPQNKKIIKPTKGTIITQKELDKILEENFDKMKEMEGEGVDKD</sequence>
<evidence type="ECO:0000313" key="2">
    <source>
        <dbReference type="Proteomes" id="UP000199149"/>
    </source>
</evidence>
<reference evidence="2" key="1">
    <citation type="submission" date="2016-10" db="EMBL/GenBank/DDBJ databases">
        <authorList>
            <person name="Varghese N."/>
            <person name="Submissions S."/>
        </authorList>
    </citation>
    <scope>NUCLEOTIDE SEQUENCE [LARGE SCALE GENOMIC DNA]</scope>
    <source>
        <strain evidence="2">XJ109</strain>
    </source>
</reference>
<evidence type="ECO:0000313" key="1">
    <source>
        <dbReference type="EMBL" id="SFN37156.1"/>
    </source>
</evidence>
<dbReference type="EMBL" id="FOUZ01000011">
    <property type="protein sequence ID" value="SFN37156.1"/>
    <property type="molecule type" value="Genomic_DNA"/>
</dbReference>
<dbReference type="STRING" id="684065.SAMN05421738_11145"/>
<dbReference type="NCBIfam" id="TIGR01200">
    <property type="entry name" value="GLPGLI"/>
    <property type="match status" value="1"/>
</dbReference>
<proteinExistence type="predicted"/>